<evidence type="ECO:0000256" key="2">
    <source>
        <dbReference type="ARBA" id="ARBA00022448"/>
    </source>
</evidence>
<dbReference type="SUPFAM" id="SSF53850">
    <property type="entry name" value="Periplasmic binding protein-like II"/>
    <property type="match status" value="1"/>
</dbReference>
<evidence type="ECO:0000256" key="8">
    <source>
        <dbReference type="SAM" id="Phobius"/>
    </source>
</evidence>
<evidence type="ECO:0000256" key="4">
    <source>
        <dbReference type="ARBA" id="ARBA00022519"/>
    </source>
</evidence>
<dbReference type="GO" id="GO:0005886">
    <property type="term" value="C:plasma membrane"/>
    <property type="evidence" value="ECO:0007669"/>
    <property type="project" value="UniProtKB-SubCell"/>
</dbReference>
<proteinExistence type="inferred from homology"/>
<dbReference type="PANTHER" id="PTHR30024">
    <property type="entry name" value="ALIPHATIC SULFONATES-BINDING PROTEIN-RELATED"/>
    <property type="match status" value="1"/>
</dbReference>
<dbReference type="RefSeq" id="WP_221452338.1">
    <property type="nucleotide sequence ID" value="NZ_JBHLZA010000024.1"/>
</dbReference>
<dbReference type="Proteomes" id="UP000531594">
    <property type="component" value="Unassembled WGS sequence"/>
</dbReference>
<accession>A0A7X0HV93</accession>
<comment type="similarity">
    <text evidence="7">Belongs to the CmpA/NrtA family.</text>
</comment>
<sequence>MIKEKNKDMKNESNSHICYDGCTHESHQYLETPIVKPSQLDDYHSDIKDLGLNMMSRRNFLKSSTATLGMLMLMSGGALSLLAACGNDELNKNVINTDLEKPELTIGFIPITCATPIIMADPMGFYKKYGLNVTVKKYAGWADIRDAFIAGEIDAAHLLSPMTLALSMGIGSSAVPTRLAAIENINGQAITLANKHKGKVKDIKDLKGMTLGIPFEYSMHNLLLRYYLAEGGLNPDIDVNIRVTRPADMVANLASGNIDGFLGPEPFNQRAVFQEFGFIFKLTKDLWTNHPCCAFGVKQDFIDKNPKTYNALLKSITDATYYSSDNTNREKIAKAISTKQYLNQPEEAVKQVLTGKGPDGTGNIINDPKRIDFDPFPYKSFGAWMLTQFSRWDYVKEPLDTEEIKKIVDEVFLTNDLRQIQKELGHSIPENDYKVETIMGKAFDIDNLWMTN</sequence>
<keyword evidence="4" id="KW-0997">Cell inner membrane</keyword>
<evidence type="ECO:0000256" key="6">
    <source>
        <dbReference type="ARBA" id="ARBA00023136"/>
    </source>
</evidence>
<evidence type="ECO:0000256" key="3">
    <source>
        <dbReference type="ARBA" id="ARBA00022475"/>
    </source>
</evidence>
<evidence type="ECO:0000313" key="9">
    <source>
        <dbReference type="EMBL" id="MBB6446285.1"/>
    </source>
</evidence>
<comment type="caution">
    <text evidence="9">The sequence shown here is derived from an EMBL/GenBank/DDBJ whole genome shotgun (WGS) entry which is preliminary data.</text>
</comment>
<organism evidence="9 10">
    <name type="scientific">Bacillus benzoevorans</name>
    <dbReference type="NCBI Taxonomy" id="1456"/>
    <lineage>
        <taxon>Bacteria</taxon>
        <taxon>Bacillati</taxon>
        <taxon>Bacillota</taxon>
        <taxon>Bacilli</taxon>
        <taxon>Bacillales</taxon>
        <taxon>Bacillaceae</taxon>
        <taxon>Bacillus</taxon>
    </lineage>
</organism>
<dbReference type="PROSITE" id="PS51318">
    <property type="entry name" value="TAT"/>
    <property type="match status" value="1"/>
</dbReference>
<comment type="subcellular location">
    <subcellularLocation>
        <location evidence="1">Cell inner membrane</location>
    </subcellularLocation>
</comment>
<keyword evidence="6 8" id="KW-0472">Membrane</keyword>
<evidence type="ECO:0000256" key="5">
    <source>
        <dbReference type="ARBA" id="ARBA00022729"/>
    </source>
</evidence>
<name>A0A7X0HV93_9BACI</name>
<keyword evidence="3" id="KW-1003">Cell membrane</keyword>
<dbReference type="AlphaFoldDB" id="A0A7X0HV93"/>
<keyword evidence="10" id="KW-1185">Reference proteome</keyword>
<keyword evidence="5" id="KW-0732">Signal</keyword>
<keyword evidence="2" id="KW-0813">Transport</keyword>
<dbReference type="InterPro" id="IPR044527">
    <property type="entry name" value="NrtA/CpmA_ABC-bd_dom"/>
</dbReference>
<dbReference type="CDD" id="cd13553">
    <property type="entry name" value="PBP2_NrtA_CpmA_like"/>
    <property type="match status" value="1"/>
</dbReference>
<dbReference type="PANTHER" id="PTHR30024:SF7">
    <property type="entry name" value="NITRATE_NITRITE BINDING PROTEIN NRTA"/>
    <property type="match status" value="1"/>
</dbReference>
<keyword evidence="8" id="KW-0812">Transmembrane</keyword>
<dbReference type="EMBL" id="JACHGK010000010">
    <property type="protein sequence ID" value="MBB6446285.1"/>
    <property type="molecule type" value="Genomic_DNA"/>
</dbReference>
<evidence type="ECO:0000313" key="10">
    <source>
        <dbReference type="Proteomes" id="UP000531594"/>
    </source>
</evidence>
<dbReference type="Gene3D" id="3.40.190.10">
    <property type="entry name" value="Periplasmic binding protein-like II"/>
    <property type="match status" value="2"/>
</dbReference>
<feature type="transmembrane region" description="Helical" evidence="8">
    <location>
        <begin position="64"/>
        <end position="84"/>
    </location>
</feature>
<dbReference type="InterPro" id="IPR006311">
    <property type="entry name" value="TAT_signal"/>
</dbReference>
<evidence type="ECO:0000256" key="7">
    <source>
        <dbReference type="ARBA" id="ARBA00024031"/>
    </source>
</evidence>
<dbReference type="Pfam" id="PF13379">
    <property type="entry name" value="NMT1_2"/>
    <property type="match status" value="1"/>
</dbReference>
<keyword evidence="8" id="KW-1133">Transmembrane helix</keyword>
<reference evidence="9 10" key="1">
    <citation type="submission" date="2020-08" db="EMBL/GenBank/DDBJ databases">
        <title>Genomic Encyclopedia of Type Strains, Phase IV (KMG-IV): sequencing the most valuable type-strain genomes for metagenomic binning, comparative biology and taxonomic classification.</title>
        <authorList>
            <person name="Goeker M."/>
        </authorList>
    </citation>
    <scope>NUCLEOTIDE SEQUENCE [LARGE SCALE GENOMIC DNA]</scope>
    <source>
        <strain evidence="9 10">DSM 5391</strain>
    </source>
</reference>
<protein>
    <submittedName>
        <fullName evidence="9">Nitrate/nitrite transport system substrate-binding protein</fullName>
    </submittedName>
</protein>
<evidence type="ECO:0000256" key="1">
    <source>
        <dbReference type="ARBA" id="ARBA00004533"/>
    </source>
</evidence>
<gene>
    <name evidence="9" type="ORF">HNR53_002942</name>
</gene>